<protein>
    <submittedName>
        <fullName evidence="1">Uncharacterized protein</fullName>
    </submittedName>
</protein>
<keyword evidence="2" id="KW-1185">Reference proteome</keyword>
<name>A0ABT2VEZ6_9PSED</name>
<comment type="caution">
    <text evidence="1">The sequence shown here is derived from an EMBL/GenBank/DDBJ whole genome shotgun (WGS) entry which is preliminary data.</text>
</comment>
<reference evidence="1" key="1">
    <citation type="journal article" date="2022" name="Microbiol. Spectr.">
        <title>An Nuclear Magnetic Resonance Fingerprint Matching Approach for the Identification and Structural Re-Evaluation of Pseudomonas Lipopeptides.</title>
        <authorList>
            <person name="De Roo V."/>
            <person name="Verleysen Y."/>
            <person name="Kovacs B."/>
            <person name="De Vleeschouwer M."/>
            <person name="Muangkaew P."/>
            <person name="Girard L."/>
            <person name="Hofte M."/>
            <person name="De Mot R."/>
            <person name="Madder A."/>
            <person name="Geudens N."/>
            <person name="Martins J.C."/>
        </authorList>
    </citation>
    <scope>NUCLEOTIDE SEQUENCE</scope>
    <source>
        <strain evidence="1">COR51</strain>
    </source>
</reference>
<reference evidence="1" key="2">
    <citation type="submission" date="2022-09" db="EMBL/GenBank/DDBJ databases">
        <authorList>
            <person name="Cesa-Luna C."/>
            <person name="Girard L."/>
            <person name="Lood C."/>
            <person name="Hofte M."/>
            <person name="De Mot R."/>
        </authorList>
    </citation>
    <scope>NUCLEOTIDE SEQUENCE</scope>
    <source>
        <strain evidence="1">COR51</strain>
    </source>
</reference>
<reference evidence="1" key="3">
    <citation type="journal article" date="2023" name="mSystems">
        <title>Charting the Lipopeptidome of Nonpathogenic Pseudomonas.</title>
        <authorList>
            <person name="Cesa-Luna C."/>
            <person name="Geudens N."/>
            <person name="Girard L."/>
            <person name="De Roo V."/>
            <person name="Maklad H.R."/>
            <person name="Martins J.C."/>
            <person name="Hofte M."/>
            <person name="De Mot R."/>
        </authorList>
    </citation>
    <scope>NUCLEOTIDE SEQUENCE</scope>
    <source>
        <strain evidence="1">COR51</strain>
    </source>
</reference>
<accession>A0ABT2VEZ6</accession>
<evidence type="ECO:0000313" key="2">
    <source>
        <dbReference type="Proteomes" id="UP001139994"/>
    </source>
</evidence>
<evidence type="ECO:0000313" key="1">
    <source>
        <dbReference type="EMBL" id="MCU7240309.1"/>
    </source>
</evidence>
<dbReference type="EMBL" id="JAOSLA010000038">
    <property type="protein sequence ID" value="MCU7240309.1"/>
    <property type="molecule type" value="Genomic_DNA"/>
</dbReference>
<dbReference type="Proteomes" id="UP001139994">
    <property type="component" value="Unassembled WGS sequence"/>
</dbReference>
<gene>
    <name evidence="1" type="ORF">OC929_19845</name>
</gene>
<organism evidence="1 2">
    <name type="scientific">Pseudomonas peradeniyensis</name>
    <dbReference type="NCBI Taxonomy" id="2745488"/>
    <lineage>
        <taxon>Bacteria</taxon>
        <taxon>Pseudomonadati</taxon>
        <taxon>Pseudomonadota</taxon>
        <taxon>Gammaproteobacteria</taxon>
        <taxon>Pseudomonadales</taxon>
        <taxon>Pseudomonadaceae</taxon>
        <taxon>Pseudomonas</taxon>
    </lineage>
</organism>
<proteinExistence type="predicted"/>
<dbReference type="RefSeq" id="WP_262952392.1">
    <property type="nucleotide sequence ID" value="NZ_JAOSLA010000038.1"/>
</dbReference>
<sequence length="119" mass="13366">MEIVFFWSGEGSDREPGCRSDVLGRDGIDFLACLLTDHGGQKYESTIAWLDEGLSRIGLVRSGTIGSCDWSRDSWGVELKGQVAKIYSLCDEGCCFVLSINDFEKALLDWKKFIMTVWK</sequence>